<evidence type="ECO:0000313" key="9">
    <source>
        <dbReference type="EMBL" id="GBG20567.1"/>
    </source>
</evidence>
<evidence type="ECO:0000256" key="2">
    <source>
        <dbReference type="ARBA" id="ARBA00022649"/>
    </source>
</evidence>
<dbReference type="SUPFAM" id="SSF88723">
    <property type="entry name" value="PIN domain-like"/>
    <property type="match status" value="1"/>
</dbReference>
<evidence type="ECO:0000256" key="1">
    <source>
        <dbReference type="ARBA" id="ARBA00001946"/>
    </source>
</evidence>
<dbReference type="InterPro" id="IPR050556">
    <property type="entry name" value="Type_II_TA_system_RNase"/>
</dbReference>
<dbReference type="OrthoDB" id="9811788at2"/>
<comment type="similarity">
    <text evidence="7">Belongs to the PINc/VapC protein family.</text>
</comment>
<evidence type="ECO:0000313" key="10">
    <source>
        <dbReference type="Proteomes" id="UP000245124"/>
    </source>
</evidence>
<evidence type="ECO:0000259" key="8">
    <source>
        <dbReference type="Pfam" id="PF01850"/>
    </source>
</evidence>
<gene>
    <name evidence="9" type="ORF">NIES4072_42480</name>
</gene>
<keyword evidence="6" id="KW-0460">Magnesium</keyword>
<sequence>MKVIVDTSVWSLALRRNYKVDDSPYVAVFKELITDGRVALLGAVRQEILSGIRDVNQYNRLKNYLRAFSNLELNIEDYELASEFYNICRSNGIQGANTDFLICSAAARRNYTIISTDKDFENFSQHIPITLFQF</sequence>
<dbReference type="Proteomes" id="UP000245124">
    <property type="component" value="Unassembled WGS sequence"/>
</dbReference>
<name>A0A2R5FP71_NOSCO</name>
<keyword evidence="4" id="KW-0479">Metal-binding</keyword>
<dbReference type="PANTHER" id="PTHR33653">
    <property type="entry name" value="RIBONUCLEASE VAPC2"/>
    <property type="match status" value="1"/>
</dbReference>
<keyword evidence="5" id="KW-0378">Hydrolase</keyword>
<accession>A0A2R5FP71</accession>
<dbReference type="EMBL" id="BDUD01000001">
    <property type="protein sequence ID" value="GBG20567.1"/>
    <property type="molecule type" value="Genomic_DNA"/>
</dbReference>
<evidence type="ECO:0000256" key="5">
    <source>
        <dbReference type="ARBA" id="ARBA00022801"/>
    </source>
</evidence>
<protein>
    <submittedName>
        <fullName evidence="9">Putative PilT protein</fullName>
    </submittedName>
</protein>
<reference evidence="9 10" key="1">
    <citation type="submission" date="2017-06" db="EMBL/GenBank/DDBJ databases">
        <title>Genome sequencing of cyanobaciteial culture collection at National Institute for Environmental Studies (NIES).</title>
        <authorList>
            <person name="Hirose Y."/>
            <person name="Shimura Y."/>
            <person name="Fujisawa T."/>
            <person name="Nakamura Y."/>
            <person name="Kawachi M."/>
        </authorList>
    </citation>
    <scope>NUCLEOTIDE SEQUENCE [LARGE SCALE GENOMIC DNA]</scope>
    <source>
        <strain evidence="9 10">NIES-4072</strain>
    </source>
</reference>
<dbReference type="CDD" id="cd18757">
    <property type="entry name" value="PIN_MtVapC3-like"/>
    <property type="match status" value="1"/>
</dbReference>
<comment type="cofactor">
    <cofactor evidence="1">
        <name>Mg(2+)</name>
        <dbReference type="ChEBI" id="CHEBI:18420"/>
    </cofactor>
</comment>
<dbReference type="GO" id="GO:0016787">
    <property type="term" value="F:hydrolase activity"/>
    <property type="evidence" value="ECO:0007669"/>
    <property type="project" value="UniProtKB-KW"/>
</dbReference>
<evidence type="ECO:0000256" key="6">
    <source>
        <dbReference type="ARBA" id="ARBA00022842"/>
    </source>
</evidence>
<keyword evidence="3" id="KW-0540">Nuclease</keyword>
<dbReference type="GO" id="GO:0004518">
    <property type="term" value="F:nuclease activity"/>
    <property type="evidence" value="ECO:0007669"/>
    <property type="project" value="UniProtKB-KW"/>
</dbReference>
<keyword evidence="2" id="KW-1277">Toxin-antitoxin system</keyword>
<dbReference type="RefSeq" id="WP_109010554.1">
    <property type="nucleotide sequence ID" value="NZ_BDUD01000001.1"/>
</dbReference>
<dbReference type="Pfam" id="PF01850">
    <property type="entry name" value="PIN"/>
    <property type="match status" value="1"/>
</dbReference>
<evidence type="ECO:0000256" key="4">
    <source>
        <dbReference type="ARBA" id="ARBA00022723"/>
    </source>
</evidence>
<keyword evidence="10" id="KW-1185">Reference proteome</keyword>
<comment type="caution">
    <text evidence="9">The sequence shown here is derived from an EMBL/GenBank/DDBJ whole genome shotgun (WGS) entry which is preliminary data.</text>
</comment>
<dbReference type="AlphaFoldDB" id="A0A2R5FP71"/>
<dbReference type="Gene3D" id="3.40.50.1010">
    <property type="entry name" value="5'-nuclease"/>
    <property type="match status" value="1"/>
</dbReference>
<dbReference type="PANTHER" id="PTHR33653:SF1">
    <property type="entry name" value="RIBONUCLEASE VAPC2"/>
    <property type="match status" value="1"/>
</dbReference>
<dbReference type="InterPro" id="IPR029060">
    <property type="entry name" value="PIN-like_dom_sf"/>
</dbReference>
<organism evidence="9 10">
    <name type="scientific">Nostoc commune NIES-4072</name>
    <dbReference type="NCBI Taxonomy" id="2005467"/>
    <lineage>
        <taxon>Bacteria</taxon>
        <taxon>Bacillati</taxon>
        <taxon>Cyanobacteriota</taxon>
        <taxon>Cyanophyceae</taxon>
        <taxon>Nostocales</taxon>
        <taxon>Nostocaceae</taxon>
        <taxon>Nostoc</taxon>
    </lineage>
</organism>
<dbReference type="InterPro" id="IPR002716">
    <property type="entry name" value="PIN_dom"/>
</dbReference>
<evidence type="ECO:0000256" key="7">
    <source>
        <dbReference type="ARBA" id="ARBA00038093"/>
    </source>
</evidence>
<evidence type="ECO:0000256" key="3">
    <source>
        <dbReference type="ARBA" id="ARBA00022722"/>
    </source>
</evidence>
<proteinExistence type="inferred from homology"/>
<dbReference type="GO" id="GO:0046872">
    <property type="term" value="F:metal ion binding"/>
    <property type="evidence" value="ECO:0007669"/>
    <property type="project" value="UniProtKB-KW"/>
</dbReference>
<feature type="domain" description="PIN" evidence="8">
    <location>
        <begin position="3"/>
        <end position="123"/>
    </location>
</feature>